<sequence>MPPPDAYPPQLLRQARLSIAVALAVLALKVVAWRMTGSVALYSDALESIVNVVTAVAACLALSYASRPADENHPYGHQKVEYLSAVLEGALIMIAAAMIVMDAVAALLRPQVPDLSPLAIGFSLAATALNWLWARQLIRRGRAARSPALEADGHHLMSDVVTTGGVLAGLGLAWGTGWPVLDPLLALAVTGHIVVQGWGVIRGSLAGLLDEAVGEEEQERIAAIIEASAAGALELHDLVTRRAGPVTFIEFHLIMPGAMTVRDSHAICDRVEKALRREDRGARVIIHVEPEEMTEPEGRLIG</sequence>
<keyword evidence="3" id="KW-0813">Transport</keyword>
<keyword evidence="6 9" id="KW-1133">Transmembrane helix</keyword>
<dbReference type="InterPro" id="IPR027469">
    <property type="entry name" value="Cation_efflux_TMD_sf"/>
</dbReference>
<dbReference type="Gene3D" id="3.30.70.1350">
    <property type="entry name" value="Cation efflux protein, cytoplasmic domain"/>
    <property type="match status" value="1"/>
</dbReference>
<dbReference type="InterPro" id="IPR050291">
    <property type="entry name" value="CDF_Transporter"/>
</dbReference>
<dbReference type="GO" id="GO:0005886">
    <property type="term" value="C:plasma membrane"/>
    <property type="evidence" value="ECO:0007669"/>
    <property type="project" value="UniProtKB-SubCell"/>
</dbReference>
<feature type="transmembrane region" description="Helical" evidence="9">
    <location>
        <begin position="86"/>
        <end position="109"/>
    </location>
</feature>
<feature type="domain" description="Cation efflux protein transmembrane" evidence="10">
    <location>
        <begin position="17"/>
        <end position="209"/>
    </location>
</feature>
<dbReference type="Proteomes" id="UP000609121">
    <property type="component" value="Unassembled WGS sequence"/>
</dbReference>
<dbReference type="FunFam" id="3.30.70.1350:FF:000002">
    <property type="entry name" value="Ferrous-iron efflux pump FieF"/>
    <property type="match status" value="1"/>
</dbReference>
<evidence type="ECO:0000256" key="6">
    <source>
        <dbReference type="ARBA" id="ARBA00022989"/>
    </source>
</evidence>
<dbReference type="GO" id="GO:0006882">
    <property type="term" value="P:intracellular zinc ion homeostasis"/>
    <property type="evidence" value="ECO:0007669"/>
    <property type="project" value="TreeGrafter"/>
</dbReference>
<accession>A0A8J6YZ39</accession>
<comment type="similarity">
    <text evidence="2">Belongs to the cation diffusion facilitator (CDF) transporter (TC 2.A.4) family.</text>
</comment>
<evidence type="ECO:0000256" key="5">
    <source>
        <dbReference type="ARBA" id="ARBA00022692"/>
    </source>
</evidence>
<dbReference type="GO" id="GO:0015093">
    <property type="term" value="F:ferrous iron transmembrane transporter activity"/>
    <property type="evidence" value="ECO:0007669"/>
    <property type="project" value="TreeGrafter"/>
</dbReference>
<evidence type="ECO:0000313" key="12">
    <source>
        <dbReference type="EMBL" id="MBE3638706.1"/>
    </source>
</evidence>
<dbReference type="GO" id="GO:0015086">
    <property type="term" value="F:cadmium ion transmembrane transporter activity"/>
    <property type="evidence" value="ECO:0007669"/>
    <property type="project" value="TreeGrafter"/>
</dbReference>
<feature type="transmembrane region" description="Helical" evidence="9">
    <location>
        <begin position="115"/>
        <end position="133"/>
    </location>
</feature>
<dbReference type="InterPro" id="IPR036837">
    <property type="entry name" value="Cation_efflux_CTD_sf"/>
</dbReference>
<dbReference type="Pfam" id="PF16916">
    <property type="entry name" value="ZT_dimer"/>
    <property type="match status" value="1"/>
</dbReference>
<dbReference type="AlphaFoldDB" id="A0A8J6YZ39"/>
<dbReference type="EMBL" id="JACVXA010000031">
    <property type="protein sequence ID" value="MBE3638706.1"/>
    <property type="molecule type" value="Genomic_DNA"/>
</dbReference>
<dbReference type="GO" id="GO:0015341">
    <property type="term" value="F:zinc efflux antiporter activity"/>
    <property type="evidence" value="ECO:0007669"/>
    <property type="project" value="TreeGrafter"/>
</dbReference>
<dbReference type="InterPro" id="IPR027470">
    <property type="entry name" value="Cation_efflux_CTD"/>
</dbReference>
<evidence type="ECO:0000256" key="3">
    <source>
        <dbReference type="ARBA" id="ARBA00022448"/>
    </source>
</evidence>
<dbReference type="SUPFAM" id="SSF161111">
    <property type="entry name" value="Cation efflux protein transmembrane domain-like"/>
    <property type="match status" value="1"/>
</dbReference>
<keyword evidence="7 9" id="KW-0472">Membrane</keyword>
<evidence type="ECO:0000313" key="13">
    <source>
        <dbReference type="Proteomes" id="UP000609121"/>
    </source>
</evidence>
<name>A0A8J6YZ39_9RHOB</name>
<keyword evidence="13" id="KW-1185">Reference proteome</keyword>
<organism evidence="12 13">
    <name type="scientific">Mangrovicoccus algicola</name>
    <dbReference type="NCBI Taxonomy" id="2771008"/>
    <lineage>
        <taxon>Bacteria</taxon>
        <taxon>Pseudomonadati</taxon>
        <taxon>Pseudomonadota</taxon>
        <taxon>Alphaproteobacteria</taxon>
        <taxon>Rhodobacterales</taxon>
        <taxon>Paracoccaceae</taxon>
        <taxon>Mangrovicoccus</taxon>
    </lineage>
</organism>
<dbReference type="InterPro" id="IPR002524">
    <property type="entry name" value="Cation_efflux"/>
</dbReference>
<feature type="transmembrane region" description="Helical" evidence="9">
    <location>
        <begin position="48"/>
        <end position="65"/>
    </location>
</feature>
<dbReference type="Gene3D" id="1.20.1510.10">
    <property type="entry name" value="Cation efflux protein transmembrane domain"/>
    <property type="match status" value="1"/>
</dbReference>
<comment type="caution">
    <text evidence="12">The sequence shown here is derived from an EMBL/GenBank/DDBJ whole genome shotgun (WGS) entry which is preliminary data.</text>
</comment>
<protein>
    <recommendedName>
        <fullName evidence="8">Protein p34</fullName>
    </recommendedName>
</protein>
<reference evidence="12" key="1">
    <citation type="submission" date="2020-09" db="EMBL/GenBank/DDBJ databases">
        <title>A novel bacterium of genus Mangrovicoccus, isolated from South China Sea.</title>
        <authorList>
            <person name="Huang H."/>
            <person name="Mo K."/>
            <person name="Hu Y."/>
        </authorList>
    </citation>
    <scope>NUCLEOTIDE SEQUENCE</scope>
    <source>
        <strain evidence="12">HB182678</strain>
    </source>
</reference>
<evidence type="ECO:0000259" key="11">
    <source>
        <dbReference type="Pfam" id="PF16916"/>
    </source>
</evidence>
<evidence type="ECO:0000256" key="7">
    <source>
        <dbReference type="ARBA" id="ARBA00023136"/>
    </source>
</evidence>
<gene>
    <name evidence="12" type="ORF">ICN82_10865</name>
</gene>
<comment type="subcellular location">
    <subcellularLocation>
        <location evidence="1">Cell membrane</location>
        <topology evidence="1">Multi-pass membrane protein</topology>
    </subcellularLocation>
</comment>
<dbReference type="InterPro" id="IPR058533">
    <property type="entry name" value="Cation_efflux_TM"/>
</dbReference>
<feature type="domain" description="Cation efflux protein cytoplasmic" evidence="11">
    <location>
        <begin position="215"/>
        <end position="291"/>
    </location>
</feature>
<evidence type="ECO:0000256" key="9">
    <source>
        <dbReference type="SAM" id="Phobius"/>
    </source>
</evidence>
<evidence type="ECO:0000256" key="2">
    <source>
        <dbReference type="ARBA" id="ARBA00008114"/>
    </source>
</evidence>
<dbReference type="PANTHER" id="PTHR43840:SF15">
    <property type="entry name" value="MITOCHONDRIAL METAL TRANSPORTER 1-RELATED"/>
    <property type="match status" value="1"/>
</dbReference>
<dbReference type="RefSeq" id="WP_193182596.1">
    <property type="nucleotide sequence ID" value="NZ_JACVXA010000031.1"/>
</dbReference>
<evidence type="ECO:0000256" key="1">
    <source>
        <dbReference type="ARBA" id="ARBA00004651"/>
    </source>
</evidence>
<dbReference type="SUPFAM" id="SSF160240">
    <property type="entry name" value="Cation efflux protein cytoplasmic domain-like"/>
    <property type="match status" value="1"/>
</dbReference>
<dbReference type="Pfam" id="PF01545">
    <property type="entry name" value="Cation_efflux"/>
    <property type="match status" value="1"/>
</dbReference>
<evidence type="ECO:0000256" key="4">
    <source>
        <dbReference type="ARBA" id="ARBA00022475"/>
    </source>
</evidence>
<keyword evidence="5 9" id="KW-0812">Transmembrane</keyword>
<dbReference type="PANTHER" id="PTHR43840">
    <property type="entry name" value="MITOCHONDRIAL METAL TRANSPORTER 1-RELATED"/>
    <property type="match status" value="1"/>
</dbReference>
<proteinExistence type="inferred from homology"/>
<dbReference type="NCBIfam" id="TIGR01297">
    <property type="entry name" value="CDF"/>
    <property type="match status" value="1"/>
</dbReference>
<evidence type="ECO:0000256" key="8">
    <source>
        <dbReference type="ARBA" id="ARBA00068882"/>
    </source>
</evidence>
<evidence type="ECO:0000259" key="10">
    <source>
        <dbReference type="Pfam" id="PF01545"/>
    </source>
</evidence>
<keyword evidence="4" id="KW-1003">Cell membrane</keyword>